<evidence type="ECO:0000256" key="1">
    <source>
        <dbReference type="SAM" id="Phobius"/>
    </source>
</evidence>
<gene>
    <name evidence="2" type="ORF">E5K04_10200</name>
</gene>
<keyword evidence="1" id="KW-1133">Transmembrane helix</keyword>
<keyword evidence="3" id="KW-1185">Reference proteome</keyword>
<comment type="caution">
    <text evidence="2">The sequence shown here is derived from an EMBL/GenBank/DDBJ whole genome shotgun (WGS) entry which is preliminary data.</text>
</comment>
<accession>A0A4T0UTL5</accession>
<evidence type="ECO:0000313" key="3">
    <source>
        <dbReference type="Proteomes" id="UP000308891"/>
    </source>
</evidence>
<dbReference type="AlphaFoldDB" id="A0A4T0UTL5"/>
<sequence length="62" mass="6906">MTIPDWFYGIASILAGFALAFLTVKKRSMGVKEDWFSLFGKIILTLFMIGFGLLLLTVSKTS</sequence>
<proteinExistence type="predicted"/>
<protein>
    <submittedName>
        <fullName evidence="2">Uncharacterized protein</fullName>
    </submittedName>
</protein>
<name>A0A4T0UTL5_9NEIS</name>
<keyword evidence="1" id="KW-0812">Transmembrane</keyword>
<organism evidence="2 3">
    <name type="scientific">Crenobacter intestini</name>
    <dbReference type="NCBI Taxonomy" id="2563443"/>
    <lineage>
        <taxon>Bacteria</taxon>
        <taxon>Pseudomonadati</taxon>
        <taxon>Pseudomonadota</taxon>
        <taxon>Betaproteobacteria</taxon>
        <taxon>Neisseriales</taxon>
        <taxon>Neisseriaceae</taxon>
        <taxon>Crenobacter</taxon>
    </lineage>
</organism>
<dbReference type="Proteomes" id="UP000308891">
    <property type="component" value="Unassembled WGS sequence"/>
</dbReference>
<dbReference type="OrthoDB" id="8593297at2"/>
<feature type="transmembrane region" description="Helical" evidence="1">
    <location>
        <begin position="6"/>
        <end position="24"/>
    </location>
</feature>
<feature type="transmembrane region" description="Helical" evidence="1">
    <location>
        <begin position="36"/>
        <end position="58"/>
    </location>
</feature>
<reference evidence="2 3" key="1">
    <citation type="submission" date="2019-04" db="EMBL/GenBank/DDBJ databases">
        <title>Crenobacter sp. nov.</title>
        <authorList>
            <person name="Shi S."/>
        </authorList>
    </citation>
    <scope>NUCLEOTIDE SEQUENCE [LARGE SCALE GENOMIC DNA]</scope>
    <source>
        <strain evidence="2 3">GY 70310</strain>
    </source>
</reference>
<keyword evidence="1" id="KW-0472">Membrane</keyword>
<dbReference type="EMBL" id="STGJ01000010">
    <property type="protein sequence ID" value="TIC82117.1"/>
    <property type="molecule type" value="Genomic_DNA"/>
</dbReference>
<evidence type="ECO:0000313" key="2">
    <source>
        <dbReference type="EMBL" id="TIC82117.1"/>
    </source>
</evidence>
<dbReference type="RefSeq" id="WP_136553658.1">
    <property type="nucleotide sequence ID" value="NZ_STGJ01000010.1"/>
</dbReference>